<keyword evidence="6" id="KW-0472">Membrane</keyword>
<evidence type="ECO:0000256" key="3">
    <source>
        <dbReference type="ARBA" id="ARBA00022448"/>
    </source>
</evidence>
<dbReference type="GO" id="GO:0009279">
    <property type="term" value="C:cell outer membrane"/>
    <property type="evidence" value="ECO:0007669"/>
    <property type="project" value="UniProtKB-SubCell"/>
</dbReference>
<keyword evidence="5" id="KW-0812">Transmembrane</keyword>
<evidence type="ECO:0000256" key="6">
    <source>
        <dbReference type="ARBA" id="ARBA00023136"/>
    </source>
</evidence>
<keyword evidence="10" id="KW-1185">Reference proteome</keyword>
<accession>A0A4P9UMD4</accession>
<dbReference type="EMBL" id="CP035467">
    <property type="protein sequence ID" value="QCW82398.1"/>
    <property type="molecule type" value="Genomic_DNA"/>
</dbReference>
<feature type="chain" id="PRO_5020390117" evidence="8">
    <location>
        <begin position="24"/>
        <end position="425"/>
    </location>
</feature>
<dbReference type="SUPFAM" id="SSF56954">
    <property type="entry name" value="Outer membrane efflux proteins (OEP)"/>
    <property type="match status" value="1"/>
</dbReference>
<comment type="similarity">
    <text evidence="2">Belongs to the outer membrane factor (OMF) (TC 1.B.17) family.</text>
</comment>
<evidence type="ECO:0000313" key="9">
    <source>
        <dbReference type="EMBL" id="QCW82398.1"/>
    </source>
</evidence>
<evidence type="ECO:0000256" key="8">
    <source>
        <dbReference type="SAM" id="SignalP"/>
    </source>
</evidence>
<evidence type="ECO:0000313" key="10">
    <source>
        <dbReference type="Proteomes" id="UP000305881"/>
    </source>
</evidence>
<dbReference type="PANTHER" id="PTHR30026:SF20">
    <property type="entry name" value="OUTER MEMBRANE PROTEIN TOLC"/>
    <property type="match status" value="1"/>
</dbReference>
<comment type="subcellular location">
    <subcellularLocation>
        <location evidence="1">Cell outer membrane</location>
    </subcellularLocation>
</comment>
<evidence type="ECO:0000256" key="2">
    <source>
        <dbReference type="ARBA" id="ARBA00007613"/>
    </source>
</evidence>
<dbReference type="InterPro" id="IPR051906">
    <property type="entry name" value="TolC-like"/>
</dbReference>
<name>A0A4P9UMD4_METBY</name>
<keyword evidence="7" id="KW-0998">Cell outer membrane</keyword>
<dbReference type="PANTHER" id="PTHR30026">
    <property type="entry name" value="OUTER MEMBRANE PROTEIN TOLC"/>
    <property type="match status" value="1"/>
</dbReference>
<dbReference type="GO" id="GO:0015288">
    <property type="term" value="F:porin activity"/>
    <property type="evidence" value="ECO:0007669"/>
    <property type="project" value="TreeGrafter"/>
</dbReference>
<evidence type="ECO:0000256" key="5">
    <source>
        <dbReference type="ARBA" id="ARBA00022692"/>
    </source>
</evidence>
<dbReference type="GO" id="GO:1990281">
    <property type="term" value="C:efflux pump complex"/>
    <property type="evidence" value="ECO:0007669"/>
    <property type="project" value="TreeGrafter"/>
</dbReference>
<dbReference type="Gene3D" id="1.20.1600.10">
    <property type="entry name" value="Outer membrane efflux proteins (OEP)"/>
    <property type="match status" value="1"/>
</dbReference>
<protein>
    <submittedName>
        <fullName evidence="9">TolC family protein</fullName>
    </submittedName>
</protein>
<dbReference type="InterPro" id="IPR003423">
    <property type="entry name" value="OMP_efflux"/>
</dbReference>
<dbReference type="AlphaFoldDB" id="A0A4P9UMD4"/>
<dbReference type="KEGG" id="mbur:EQU24_09205"/>
<keyword evidence="4" id="KW-1134">Transmembrane beta strand</keyword>
<gene>
    <name evidence="9" type="ORF">EQU24_09205</name>
</gene>
<feature type="signal peptide" evidence="8">
    <location>
        <begin position="1"/>
        <end position="23"/>
    </location>
</feature>
<sequence>MRPISIKQYSALLAILPVFCAQAETLEEAFEHALNQNHLIKSAKADTEASEQQLYSAQNQRLPSLNIKGGYTQLSETPAAKTEIEGQAAQFPMSQAGSGQAEVIASVPIFTSGRISHGIDAAEAALSATQQNEVATALTIKLQIAEAFLAVLRAQSALQVTESHAETLKANAVDVERLHSQGMVSKNDRLAAEVEYANARQLVVQNDNRLDIAKAQYNRLLNRRLDDPVELEERFPSSPDGAPDELSTEALAQRPELNALNSQITALQEQARSIQSGLLPQVAVNGGYQYQENRYMAFEGMWMVNVGMEWKLDGGTHHQSQSLNRQALALQAQRDDMASMIGLEVRRAWLDIQETEKRIEVSQQAIAQADENLRVNRERYRQGLSTQTEVLKAEELRITTHNNFNNARYDAALAKLNLRRALGIL</sequence>
<keyword evidence="8" id="KW-0732">Signal</keyword>
<proteinExistence type="inferred from homology"/>
<dbReference type="Pfam" id="PF02321">
    <property type="entry name" value="OEP"/>
    <property type="match status" value="2"/>
</dbReference>
<keyword evidence="3" id="KW-0813">Transport</keyword>
<evidence type="ECO:0000256" key="1">
    <source>
        <dbReference type="ARBA" id="ARBA00004442"/>
    </source>
</evidence>
<evidence type="ECO:0000256" key="4">
    <source>
        <dbReference type="ARBA" id="ARBA00022452"/>
    </source>
</evidence>
<evidence type="ECO:0000256" key="7">
    <source>
        <dbReference type="ARBA" id="ARBA00023237"/>
    </source>
</evidence>
<dbReference type="GO" id="GO:0015562">
    <property type="term" value="F:efflux transmembrane transporter activity"/>
    <property type="evidence" value="ECO:0007669"/>
    <property type="project" value="InterPro"/>
</dbReference>
<dbReference type="OrthoDB" id="9813458at2"/>
<dbReference type="STRING" id="675511.GCA_000341735_01192"/>
<dbReference type="RefSeq" id="WP_017839780.1">
    <property type="nucleotide sequence ID" value="NZ_CP035467.1"/>
</dbReference>
<organism evidence="9 10">
    <name type="scientific">Methylotuvimicrobium buryatense</name>
    <name type="common">Methylomicrobium buryatense</name>
    <dbReference type="NCBI Taxonomy" id="95641"/>
    <lineage>
        <taxon>Bacteria</taxon>
        <taxon>Pseudomonadati</taxon>
        <taxon>Pseudomonadota</taxon>
        <taxon>Gammaproteobacteria</taxon>
        <taxon>Methylococcales</taxon>
        <taxon>Methylococcaceae</taxon>
        <taxon>Methylotuvimicrobium</taxon>
    </lineage>
</organism>
<reference evidence="10" key="1">
    <citation type="journal article" date="2019" name="J. Bacteriol.">
        <title>A Mutagenic Screen Identifies a TonB-Dependent Receptor Required for the Lanthanide Metal Switch in the Type I Methanotroph 'Methylotuvimicrobium buryatense' 5GB1C.</title>
        <authorList>
            <person name="Groom J.D."/>
            <person name="Ford S.M."/>
            <person name="Pesesky M.W."/>
            <person name="Lidstrom M.E."/>
        </authorList>
    </citation>
    <scope>NUCLEOTIDE SEQUENCE [LARGE SCALE GENOMIC DNA]</scope>
    <source>
        <strain evidence="10">5GB1C</strain>
    </source>
</reference>
<dbReference type="Proteomes" id="UP000305881">
    <property type="component" value="Chromosome"/>
</dbReference>